<gene>
    <name evidence="2" type="ORF">HC757_13935</name>
</gene>
<dbReference type="Proteomes" id="UP000737113">
    <property type="component" value="Unassembled WGS sequence"/>
</dbReference>
<evidence type="ECO:0000313" key="3">
    <source>
        <dbReference type="Proteomes" id="UP000737113"/>
    </source>
</evidence>
<dbReference type="EMBL" id="JAAXYH010000010">
    <property type="protein sequence ID" value="NMH66261.1"/>
    <property type="molecule type" value="Genomic_DNA"/>
</dbReference>
<evidence type="ECO:0000313" key="2">
    <source>
        <dbReference type="EMBL" id="NMH66261.1"/>
    </source>
</evidence>
<name>A0A972JNK5_9GAMM</name>
<keyword evidence="1" id="KW-0812">Transmembrane</keyword>
<evidence type="ECO:0000256" key="1">
    <source>
        <dbReference type="SAM" id="Phobius"/>
    </source>
</evidence>
<dbReference type="RefSeq" id="WP_169564975.1">
    <property type="nucleotide sequence ID" value="NZ_JAAXYH010000010.1"/>
</dbReference>
<proteinExistence type="predicted"/>
<accession>A0A972JNK5</accession>
<organism evidence="2 3">
    <name type="scientific">Shewanella salipaludis</name>
    <dbReference type="NCBI Taxonomy" id="2723052"/>
    <lineage>
        <taxon>Bacteria</taxon>
        <taxon>Pseudomonadati</taxon>
        <taxon>Pseudomonadota</taxon>
        <taxon>Gammaproteobacteria</taxon>
        <taxon>Alteromonadales</taxon>
        <taxon>Shewanellaceae</taxon>
        <taxon>Shewanella</taxon>
    </lineage>
</organism>
<protein>
    <submittedName>
        <fullName evidence="2">Uncharacterized protein</fullName>
    </submittedName>
</protein>
<comment type="caution">
    <text evidence="2">The sequence shown here is derived from an EMBL/GenBank/DDBJ whole genome shotgun (WGS) entry which is preliminary data.</text>
</comment>
<reference evidence="2" key="1">
    <citation type="submission" date="2020-04" db="EMBL/GenBank/DDBJ databases">
        <title>Description of Shewanella salipaludis sp. nov., isolated from a salt marsh.</title>
        <authorList>
            <person name="Park S."/>
            <person name="Yoon J.-H."/>
        </authorList>
    </citation>
    <scope>NUCLEOTIDE SEQUENCE</scope>
    <source>
        <strain evidence="2">SHSM-M6</strain>
    </source>
</reference>
<dbReference type="AlphaFoldDB" id="A0A972JNK5"/>
<feature type="transmembrane region" description="Helical" evidence="1">
    <location>
        <begin position="38"/>
        <end position="60"/>
    </location>
</feature>
<keyword evidence="1" id="KW-1133">Transmembrane helix</keyword>
<keyword evidence="1" id="KW-0472">Membrane</keyword>
<feature type="transmembrane region" description="Helical" evidence="1">
    <location>
        <begin position="12"/>
        <end position="32"/>
    </location>
</feature>
<sequence length="66" mass="7529">MSKYVTATRHTYRLLSLGYLLLSWSLLLWLNFAIEPNVFAHLVAIPSLLLATGLSALYLGRRSERH</sequence>
<keyword evidence="3" id="KW-1185">Reference proteome</keyword>